<organism evidence="4 5">
    <name type="scientific">Candida maltosa (strain Xu316)</name>
    <name type="common">Yeast</name>
    <dbReference type="NCBI Taxonomy" id="1245528"/>
    <lineage>
        <taxon>Eukaryota</taxon>
        <taxon>Fungi</taxon>
        <taxon>Dikarya</taxon>
        <taxon>Ascomycota</taxon>
        <taxon>Saccharomycotina</taxon>
        <taxon>Pichiomycetes</taxon>
        <taxon>Debaryomycetaceae</taxon>
        <taxon>Candida/Lodderomyces clade</taxon>
        <taxon>Candida</taxon>
    </lineage>
</organism>
<evidence type="ECO:0000256" key="1">
    <source>
        <dbReference type="ARBA" id="ARBA00008434"/>
    </source>
</evidence>
<sequence>MFKFSTRLFTTGRLLFNQEAVSAAVPRFKVTLAARRMGPVSADKKRAKRLRKKENRIKRRIIKEVNILKQYDINNVALTVDPVLGSSDCKFVERIMEKVENQEFTLAHGVSRVEFEKLLYAAEKVALENASNNEELRKNVIETEENKRRALLTILNTRNTNVADKKKMAVKFAKEEMQRSPGDTASPEVQAAIATVKIHFAMQQVKNMPKDKKNIQHVRQMVQHRQKILKYLKRTDAKQYYYAIAKLGLSDDAVEREFNMGKQYMQDFKVWGDKVLVKETASVAKKNKKVKDLRDRVAEYNALAKRNFEILNGKTVS</sequence>
<dbReference type="OMA" id="FNMGRQY"/>
<evidence type="ECO:0000256" key="3">
    <source>
        <dbReference type="ARBA" id="ARBA00023274"/>
    </source>
</evidence>
<dbReference type="AlphaFoldDB" id="M3IR44"/>
<dbReference type="InterPro" id="IPR000589">
    <property type="entry name" value="Ribosomal_uS15"/>
</dbReference>
<dbReference type="GO" id="GO:0003735">
    <property type="term" value="F:structural constituent of ribosome"/>
    <property type="evidence" value="ECO:0007669"/>
    <property type="project" value="InterPro"/>
</dbReference>
<dbReference type="GO" id="GO:1990904">
    <property type="term" value="C:ribonucleoprotein complex"/>
    <property type="evidence" value="ECO:0007669"/>
    <property type="project" value="UniProtKB-KW"/>
</dbReference>
<dbReference type="InterPro" id="IPR009068">
    <property type="entry name" value="uS15_NS1_RNA-bd_sf"/>
</dbReference>
<gene>
    <name evidence="4" type="ORF">G210_0346</name>
</gene>
<dbReference type="eggNOG" id="KOG2815">
    <property type="taxonomic scope" value="Eukaryota"/>
</dbReference>
<dbReference type="HOGENOM" id="CLU_073662_0_0_1"/>
<protein>
    <submittedName>
        <fullName evidence="4">Uncharacterized protein</fullName>
    </submittedName>
</protein>
<dbReference type="Gene3D" id="1.10.287.10">
    <property type="entry name" value="S15/NS1, RNA-binding"/>
    <property type="match status" value="1"/>
</dbReference>
<dbReference type="OrthoDB" id="441444at2759"/>
<dbReference type="PANTHER" id="PTHR23321">
    <property type="entry name" value="RIBOSOMAL PROTEIN S15, BACTERIAL AND ORGANELLAR"/>
    <property type="match status" value="1"/>
</dbReference>
<proteinExistence type="inferred from homology"/>
<keyword evidence="5" id="KW-1185">Reference proteome</keyword>
<keyword evidence="3" id="KW-0687">Ribonucleoprotein</keyword>
<dbReference type="GO" id="GO:0005840">
    <property type="term" value="C:ribosome"/>
    <property type="evidence" value="ECO:0007669"/>
    <property type="project" value="UniProtKB-KW"/>
</dbReference>
<dbReference type="STRING" id="1245528.M3IR44"/>
<evidence type="ECO:0000313" key="5">
    <source>
        <dbReference type="Proteomes" id="UP000011777"/>
    </source>
</evidence>
<keyword evidence="2" id="KW-0689">Ribosomal protein</keyword>
<dbReference type="Proteomes" id="UP000011777">
    <property type="component" value="Unassembled WGS sequence"/>
</dbReference>
<comment type="caution">
    <text evidence="4">The sequence shown here is derived from an EMBL/GenBank/DDBJ whole genome shotgun (WGS) entry which is preliminary data.</text>
</comment>
<comment type="similarity">
    <text evidence="1">Belongs to the universal ribosomal protein uS15 family.</text>
</comment>
<reference evidence="4 5" key="1">
    <citation type="submission" date="2013-02" db="EMBL/GenBank/DDBJ databases">
        <title>Genome sequence of Candida maltosa Xu316, a potential industrial strain for xylitol and ethanol production.</title>
        <authorList>
            <person name="Yu J."/>
            <person name="Wang Q."/>
            <person name="Geng X."/>
            <person name="Bao W."/>
            <person name="He P."/>
            <person name="Cai J."/>
        </authorList>
    </citation>
    <scope>NUCLEOTIDE SEQUENCE [LARGE SCALE GENOMIC DNA]</scope>
    <source>
        <strain evidence="5">Xu316</strain>
    </source>
</reference>
<accession>M3IR44</accession>
<dbReference type="PANTHER" id="PTHR23321:SF26">
    <property type="entry name" value="SMALL RIBOSOMAL SUBUNIT PROTEIN US15M"/>
    <property type="match status" value="1"/>
</dbReference>
<evidence type="ECO:0000256" key="2">
    <source>
        <dbReference type="ARBA" id="ARBA00022980"/>
    </source>
</evidence>
<dbReference type="SMART" id="SM01387">
    <property type="entry name" value="Ribosomal_S15"/>
    <property type="match status" value="1"/>
</dbReference>
<dbReference type="GO" id="GO:0006412">
    <property type="term" value="P:translation"/>
    <property type="evidence" value="ECO:0007669"/>
    <property type="project" value="InterPro"/>
</dbReference>
<dbReference type="CDD" id="cd00353">
    <property type="entry name" value="Ribosomal_S15p_S13e"/>
    <property type="match status" value="1"/>
</dbReference>
<dbReference type="InterPro" id="IPR005290">
    <property type="entry name" value="Ribosomal_uS15_bac-type"/>
</dbReference>
<evidence type="ECO:0000313" key="4">
    <source>
        <dbReference type="EMBL" id="EMG48991.1"/>
    </source>
</evidence>
<dbReference type="SUPFAM" id="SSF47060">
    <property type="entry name" value="S15/NS1 RNA-binding domain"/>
    <property type="match status" value="1"/>
</dbReference>
<name>M3IR44_CANMX</name>
<dbReference type="GO" id="GO:0005737">
    <property type="term" value="C:cytoplasm"/>
    <property type="evidence" value="ECO:0007669"/>
    <property type="project" value="UniProtKB-ARBA"/>
</dbReference>
<dbReference type="EMBL" id="AOGT01000877">
    <property type="protein sequence ID" value="EMG48991.1"/>
    <property type="molecule type" value="Genomic_DNA"/>
</dbReference>
<dbReference type="Pfam" id="PF00312">
    <property type="entry name" value="Ribosomal_S15"/>
    <property type="match status" value="1"/>
</dbReference>